<dbReference type="RefSeq" id="XP_027099722.1">
    <property type="nucleotide sequence ID" value="XM_027243921.2"/>
</dbReference>
<protein>
    <submittedName>
        <fullName evidence="3">Protein SLOW GREEN 1, chloroplastic-like</fullName>
    </submittedName>
</protein>
<keyword evidence="2" id="KW-1185">Reference proteome</keyword>
<evidence type="ECO:0000313" key="2">
    <source>
        <dbReference type="Proteomes" id="UP001652660"/>
    </source>
</evidence>
<dbReference type="SUPFAM" id="SSF48452">
    <property type="entry name" value="TPR-like"/>
    <property type="match status" value="1"/>
</dbReference>
<dbReference type="PANTHER" id="PTHR36350:SF3">
    <property type="entry name" value="TRANSMEMBRANE PROTEIN"/>
    <property type="match status" value="1"/>
</dbReference>
<evidence type="ECO:0000256" key="1">
    <source>
        <dbReference type="SAM" id="Coils"/>
    </source>
</evidence>
<dbReference type="PANTHER" id="PTHR36350">
    <property type="entry name" value="TRANSMEMBRANE PROTEIN"/>
    <property type="match status" value="1"/>
</dbReference>
<sequence>MDSTLAMASSPSPSSLLHSNPTSKLYRPIFNFKHPSFRPLNSRNFTIIKASSDCNSSSNSSSNSSNPNPLISSLKTTTAAIVFAAAVFGKFHQLPAGAGAGACPLAPPPTQANSPLTPILESDPHIVEVFRSSLMLMLNNGEYEEVLKTLRKLSSAQPENTEWKFFMARLLKKMGKPQESRGVFEEILARNPLSFEALFENALLMDRCGEGASVMNRLEKALKIAEEKKKVKEARDVRFIMAQVQFLRKNVEEALKSCEELEKEDPKDFRPYFCRGMIYRFFLHKNKEASEQFAKYCKLSPKKFEIEGYLGSPY</sequence>
<proteinExistence type="predicted"/>
<dbReference type="Proteomes" id="UP001652660">
    <property type="component" value="Chromosome 11e"/>
</dbReference>
<organism evidence="2 3">
    <name type="scientific">Coffea arabica</name>
    <name type="common">Arabian coffee</name>
    <dbReference type="NCBI Taxonomy" id="13443"/>
    <lineage>
        <taxon>Eukaryota</taxon>
        <taxon>Viridiplantae</taxon>
        <taxon>Streptophyta</taxon>
        <taxon>Embryophyta</taxon>
        <taxon>Tracheophyta</taxon>
        <taxon>Spermatophyta</taxon>
        <taxon>Magnoliopsida</taxon>
        <taxon>eudicotyledons</taxon>
        <taxon>Gunneridae</taxon>
        <taxon>Pentapetalae</taxon>
        <taxon>asterids</taxon>
        <taxon>lamiids</taxon>
        <taxon>Gentianales</taxon>
        <taxon>Rubiaceae</taxon>
        <taxon>Ixoroideae</taxon>
        <taxon>Gardenieae complex</taxon>
        <taxon>Bertiereae - Coffeeae clade</taxon>
        <taxon>Coffeeae</taxon>
        <taxon>Coffea</taxon>
    </lineage>
</organism>
<reference evidence="3" key="2">
    <citation type="submission" date="2025-08" db="UniProtKB">
        <authorList>
            <consortium name="RefSeq"/>
        </authorList>
    </citation>
    <scope>IDENTIFICATION</scope>
    <source>
        <tissue evidence="3">Leaves</tissue>
    </source>
</reference>
<keyword evidence="1" id="KW-0175">Coiled coil</keyword>
<evidence type="ECO:0000313" key="3">
    <source>
        <dbReference type="RefSeq" id="XP_027099722.1"/>
    </source>
</evidence>
<feature type="coiled-coil region" evidence="1">
    <location>
        <begin position="215"/>
        <end position="264"/>
    </location>
</feature>
<gene>
    <name evidence="3" type="primary">LOC113718975</name>
</gene>
<dbReference type="Gene3D" id="1.25.40.10">
    <property type="entry name" value="Tetratricopeptide repeat domain"/>
    <property type="match status" value="2"/>
</dbReference>
<dbReference type="InterPro" id="IPR011990">
    <property type="entry name" value="TPR-like_helical_dom_sf"/>
</dbReference>
<accession>A0A6P6VCM5</accession>
<dbReference type="AlphaFoldDB" id="A0A6P6VCM5"/>
<dbReference type="GeneID" id="113718975"/>
<name>A0A6P6VCM5_COFAR</name>
<dbReference type="OrthoDB" id="1856606at2759"/>
<reference evidence="2" key="1">
    <citation type="journal article" date="2025" name="Foods">
        <title>Unveiling the Microbial Signatures of Arabica Coffee Cherries: Insights into Ripeness Specific Diversity, Functional Traits, and Implications for Quality and Safety.</title>
        <authorList>
            <consortium name="RefSeq"/>
            <person name="Tenea G.N."/>
            <person name="Cifuentes V."/>
            <person name="Reyes P."/>
            <person name="Cevallos-Vallejos M."/>
        </authorList>
    </citation>
    <scope>NUCLEOTIDE SEQUENCE [LARGE SCALE GENOMIC DNA]</scope>
</reference>